<evidence type="ECO:0000313" key="1">
    <source>
        <dbReference type="EMBL" id="SDI22078.1"/>
    </source>
</evidence>
<accession>A0A1G8ISR7</accession>
<evidence type="ECO:0000313" key="2">
    <source>
        <dbReference type="Proteomes" id="UP000199705"/>
    </source>
</evidence>
<name>A0A1G8ISR7_9SPHI</name>
<dbReference type="SUPFAM" id="SSF53756">
    <property type="entry name" value="UDP-Glycosyltransferase/glycogen phosphorylase"/>
    <property type="match status" value="1"/>
</dbReference>
<dbReference type="AlphaFoldDB" id="A0A1G8ISR7"/>
<dbReference type="RefSeq" id="WP_091173953.1">
    <property type="nucleotide sequence ID" value="NZ_FNCG01000017.1"/>
</dbReference>
<dbReference type="STRING" id="551996.SAMN05192573_117101"/>
<dbReference type="Proteomes" id="UP000199705">
    <property type="component" value="Unassembled WGS sequence"/>
</dbReference>
<keyword evidence="2" id="KW-1185">Reference proteome</keyword>
<proteinExistence type="predicted"/>
<organism evidence="1 2">
    <name type="scientific">Mucilaginibacter gossypii</name>
    <dbReference type="NCBI Taxonomy" id="551996"/>
    <lineage>
        <taxon>Bacteria</taxon>
        <taxon>Pseudomonadati</taxon>
        <taxon>Bacteroidota</taxon>
        <taxon>Sphingobacteriia</taxon>
        <taxon>Sphingobacteriales</taxon>
        <taxon>Sphingobacteriaceae</taxon>
        <taxon>Mucilaginibacter</taxon>
    </lineage>
</organism>
<protein>
    <submittedName>
        <fullName evidence="1">Uncharacterized protein</fullName>
    </submittedName>
</protein>
<gene>
    <name evidence="1" type="ORF">SAMN05192573_117101</name>
</gene>
<dbReference type="EMBL" id="FNCG01000017">
    <property type="protein sequence ID" value="SDI22078.1"/>
    <property type="molecule type" value="Genomic_DNA"/>
</dbReference>
<sequence>MRKILIVNGGLVIGGAEKLVHELAVFAQQNKIAPTILILDNYNQEYYDLIFKQKKIRVVRTRLNVIKNFRAPLKMLRSIYWRLKLKFLANSIYESVHVIGLYNIYRVKDTVNHDHRFYWHVTNAAQGTYNFPETYFDNPDDTLVCINQYQLNELDTHYGNAVFKCKRGLFPLFLND</sequence>
<reference evidence="2" key="1">
    <citation type="submission" date="2016-10" db="EMBL/GenBank/DDBJ databases">
        <authorList>
            <person name="Varghese N."/>
            <person name="Submissions S."/>
        </authorList>
    </citation>
    <scope>NUCLEOTIDE SEQUENCE [LARGE SCALE GENOMIC DNA]</scope>
    <source>
        <strain evidence="2">Gh-67</strain>
    </source>
</reference>